<sequence length="65" mass="7284">MLPVEGKNRAKAWAIRLACLAAGFWMFRKYAWVLVFSIVGTVLAAACGKRFGRRNRRDDQMPGPG</sequence>
<evidence type="ECO:0000313" key="3">
    <source>
        <dbReference type="Proteomes" id="UP000295008"/>
    </source>
</evidence>
<evidence type="ECO:0000256" key="1">
    <source>
        <dbReference type="SAM" id="Phobius"/>
    </source>
</evidence>
<name>A0A4R1RY04_HYDET</name>
<gene>
    <name evidence="2" type="ORF">EDC14_100791</name>
</gene>
<accession>A0A4R1RY04</accession>
<organism evidence="2 3">
    <name type="scientific">Hydrogenispora ethanolica</name>
    <dbReference type="NCBI Taxonomy" id="1082276"/>
    <lineage>
        <taxon>Bacteria</taxon>
        <taxon>Bacillati</taxon>
        <taxon>Bacillota</taxon>
        <taxon>Hydrogenispora</taxon>
    </lineage>
</organism>
<protein>
    <submittedName>
        <fullName evidence="2">Uncharacterized protein</fullName>
    </submittedName>
</protein>
<keyword evidence="3" id="KW-1185">Reference proteome</keyword>
<evidence type="ECO:0000313" key="2">
    <source>
        <dbReference type="EMBL" id="TCL71628.1"/>
    </source>
</evidence>
<dbReference type="Proteomes" id="UP000295008">
    <property type="component" value="Unassembled WGS sequence"/>
</dbReference>
<dbReference type="AlphaFoldDB" id="A0A4R1RY04"/>
<comment type="caution">
    <text evidence="2">The sequence shown here is derived from an EMBL/GenBank/DDBJ whole genome shotgun (WGS) entry which is preliminary data.</text>
</comment>
<proteinExistence type="predicted"/>
<reference evidence="2 3" key="1">
    <citation type="submission" date="2019-03" db="EMBL/GenBank/DDBJ databases">
        <title>Genomic Encyclopedia of Type Strains, Phase IV (KMG-IV): sequencing the most valuable type-strain genomes for metagenomic binning, comparative biology and taxonomic classification.</title>
        <authorList>
            <person name="Goeker M."/>
        </authorList>
    </citation>
    <scope>NUCLEOTIDE SEQUENCE [LARGE SCALE GENOMIC DNA]</scope>
    <source>
        <strain evidence="2 3">LX-B</strain>
    </source>
</reference>
<keyword evidence="1" id="KW-0472">Membrane</keyword>
<dbReference type="EMBL" id="SLUN01000007">
    <property type="protein sequence ID" value="TCL71628.1"/>
    <property type="molecule type" value="Genomic_DNA"/>
</dbReference>
<feature type="transmembrane region" description="Helical" evidence="1">
    <location>
        <begin position="30"/>
        <end position="48"/>
    </location>
</feature>
<keyword evidence="1" id="KW-1133">Transmembrane helix</keyword>
<keyword evidence="1" id="KW-0812">Transmembrane</keyword>